<proteinExistence type="predicted"/>
<evidence type="ECO:0000256" key="1">
    <source>
        <dbReference type="SAM" id="MobiDB-lite"/>
    </source>
</evidence>
<evidence type="ECO:0000313" key="2">
    <source>
        <dbReference type="EMBL" id="MBK7422123.1"/>
    </source>
</evidence>
<reference evidence="2" key="1">
    <citation type="submission" date="2020-10" db="EMBL/GenBank/DDBJ databases">
        <title>Connecting structure to function with the recovery of over 1000 high-quality activated sludge metagenome-assembled genomes encoding full-length rRNA genes using long-read sequencing.</title>
        <authorList>
            <person name="Singleton C.M."/>
            <person name="Petriglieri F."/>
            <person name="Kristensen J.M."/>
            <person name="Kirkegaard R.H."/>
            <person name="Michaelsen T.Y."/>
            <person name="Andersen M.H."/>
            <person name="Karst S.M."/>
            <person name="Dueholm M.S."/>
            <person name="Nielsen P.H."/>
            <person name="Albertsen M."/>
        </authorList>
    </citation>
    <scope>NUCLEOTIDE SEQUENCE</scope>
    <source>
        <strain evidence="2">EsbW_18-Q3-R4-48_MAXAC.044</strain>
    </source>
</reference>
<dbReference type="InterPro" id="IPR014991">
    <property type="entry name" value="DUF1840"/>
</dbReference>
<dbReference type="EMBL" id="JADJNC010000004">
    <property type="protein sequence ID" value="MBK7422123.1"/>
    <property type="molecule type" value="Genomic_DNA"/>
</dbReference>
<dbReference type="AlphaFoldDB" id="A0A9D7F941"/>
<accession>A0A9D7F941</accession>
<protein>
    <submittedName>
        <fullName evidence="2">DUF1840 domain-containing protein</fullName>
    </submittedName>
</protein>
<comment type="caution">
    <text evidence="2">The sequence shown here is derived from an EMBL/GenBank/DDBJ whole genome shotgun (WGS) entry which is preliminary data.</text>
</comment>
<name>A0A9D7F941_9RHOO</name>
<evidence type="ECO:0000313" key="3">
    <source>
        <dbReference type="Proteomes" id="UP000886602"/>
    </source>
</evidence>
<gene>
    <name evidence="2" type="ORF">IPJ48_02930</name>
</gene>
<feature type="region of interest" description="Disordered" evidence="1">
    <location>
        <begin position="62"/>
        <end position="87"/>
    </location>
</feature>
<dbReference type="Proteomes" id="UP000886602">
    <property type="component" value="Unassembled WGS sequence"/>
</dbReference>
<feature type="compositionally biased region" description="Basic and acidic residues" evidence="1">
    <location>
        <begin position="62"/>
        <end position="71"/>
    </location>
</feature>
<organism evidence="2 3">
    <name type="scientific">Candidatus Propionivibrio dominans</name>
    <dbReference type="NCBI Taxonomy" id="2954373"/>
    <lineage>
        <taxon>Bacteria</taxon>
        <taxon>Pseudomonadati</taxon>
        <taxon>Pseudomonadota</taxon>
        <taxon>Betaproteobacteria</taxon>
        <taxon>Rhodocyclales</taxon>
        <taxon>Rhodocyclaceae</taxon>
        <taxon>Propionivibrio</taxon>
    </lineage>
</organism>
<dbReference type="Pfam" id="PF08895">
    <property type="entry name" value="DUF1840"/>
    <property type="match status" value="1"/>
</dbReference>
<sequence length="121" mass="13724">MLVRLTSNTSGEIIMFAEHARRLFDIIGKECTAEGVFTKEQLPEAIAKLQHAVKEEKAALHEAERKKRDAGVEVEENVDDEDHKSGRVGINLGQRAHPLINLMEWTLKEGGFVLWKAERDF</sequence>